<evidence type="ECO:0000256" key="2">
    <source>
        <dbReference type="ARBA" id="ARBA00023002"/>
    </source>
</evidence>
<gene>
    <name evidence="3" type="ORF">SAMN05421797_10996</name>
</gene>
<keyword evidence="4" id="KW-1185">Reference proteome</keyword>
<protein>
    <submittedName>
        <fullName evidence="3">3-oxoacyl-[acyl-carrier protein] reductase</fullName>
    </submittedName>
</protein>
<dbReference type="Pfam" id="PF00106">
    <property type="entry name" value="adh_short"/>
    <property type="match status" value="1"/>
</dbReference>
<dbReference type="RefSeq" id="WP_244156260.1">
    <property type="nucleotide sequence ID" value="NZ_FTMA01000009.1"/>
</dbReference>
<evidence type="ECO:0000313" key="3">
    <source>
        <dbReference type="EMBL" id="SIR29562.1"/>
    </source>
</evidence>
<keyword evidence="2" id="KW-0560">Oxidoreductase</keyword>
<evidence type="ECO:0000256" key="1">
    <source>
        <dbReference type="ARBA" id="ARBA00006484"/>
    </source>
</evidence>
<dbReference type="PRINTS" id="PR00080">
    <property type="entry name" value="SDRFAMILY"/>
</dbReference>
<dbReference type="SUPFAM" id="SSF51735">
    <property type="entry name" value="NAD(P)-binding Rossmann-fold domains"/>
    <property type="match status" value="1"/>
</dbReference>
<proteinExistence type="inferred from homology"/>
<dbReference type="Proteomes" id="UP000186953">
    <property type="component" value="Unassembled WGS sequence"/>
</dbReference>
<dbReference type="PANTHER" id="PTHR48107:SF7">
    <property type="entry name" value="RE15974P"/>
    <property type="match status" value="1"/>
</dbReference>
<dbReference type="PANTHER" id="PTHR48107">
    <property type="entry name" value="NADPH-DEPENDENT ALDEHYDE REDUCTASE-LIKE PROTEIN, CHLOROPLASTIC-RELATED"/>
    <property type="match status" value="1"/>
</dbReference>
<reference evidence="4" key="1">
    <citation type="submission" date="2017-01" db="EMBL/GenBank/DDBJ databases">
        <authorList>
            <person name="Varghese N."/>
            <person name="Submissions S."/>
        </authorList>
    </citation>
    <scope>NUCLEOTIDE SEQUENCE [LARGE SCALE GENOMIC DNA]</scope>
    <source>
        <strain evidence="4">DSM 15366</strain>
    </source>
</reference>
<dbReference type="InterPro" id="IPR036291">
    <property type="entry name" value="NAD(P)-bd_dom_sf"/>
</dbReference>
<dbReference type="Gene3D" id="3.40.50.720">
    <property type="entry name" value="NAD(P)-binding Rossmann-like Domain"/>
    <property type="match status" value="1"/>
</dbReference>
<accession>A0A1N6ZRN9</accession>
<dbReference type="PRINTS" id="PR00081">
    <property type="entry name" value="GDHRDH"/>
</dbReference>
<organism evidence="3 4">
    <name type="scientific">Maribacter ulvicola</name>
    <dbReference type="NCBI Taxonomy" id="228959"/>
    <lineage>
        <taxon>Bacteria</taxon>
        <taxon>Pseudomonadati</taxon>
        <taxon>Bacteroidota</taxon>
        <taxon>Flavobacteriia</taxon>
        <taxon>Flavobacteriales</taxon>
        <taxon>Flavobacteriaceae</taxon>
        <taxon>Maribacter</taxon>
    </lineage>
</organism>
<dbReference type="STRING" id="228959.SAMN05421797_10996"/>
<name>A0A1N6ZRN9_9FLAO</name>
<sequence length="160" mass="17288">MRLEDKVIIVTGASRGIGQEIALLLAENGARVIVNHSNSTKDADATVAKIKDHGGTAIALKADVSDRDQVTQLFDQTIAAFGKVDVLVNNAGVLVTKKLKDNTQEDFNRLFDVNVKGVFNTLQEADSKLSDNGNIINISSSTAKLMFPSFTLYTPPQKLQ</sequence>
<comment type="similarity">
    <text evidence="1">Belongs to the short-chain dehydrogenases/reductases (SDR) family.</text>
</comment>
<dbReference type="EMBL" id="FTMA01000009">
    <property type="protein sequence ID" value="SIR29562.1"/>
    <property type="molecule type" value="Genomic_DNA"/>
</dbReference>
<dbReference type="GO" id="GO:0016614">
    <property type="term" value="F:oxidoreductase activity, acting on CH-OH group of donors"/>
    <property type="evidence" value="ECO:0007669"/>
    <property type="project" value="UniProtKB-ARBA"/>
</dbReference>
<dbReference type="InterPro" id="IPR002347">
    <property type="entry name" value="SDR_fam"/>
</dbReference>
<dbReference type="AlphaFoldDB" id="A0A1N6ZRN9"/>
<evidence type="ECO:0000313" key="4">
    <source>
        <dbReference type="Proteomes" id="UP000186953"/>
    </source>
</evidence>